<evidence type="ECO:0000256" key="1">
    <source>
        <dbReference type="ARBA" id="ARBA00005336"/>
    </source>
</evidence>
<dbReference type="InterPro" id="IPR017853">
    <property type="entry name" value="GH"/>
</dbReference>
<evidence type="ECO:0000256" key="4">
    <source>
        <dbReference type="SAM" id="MobiDB-lite"/>
    </source>
</evidence>
<dbReference type="Pfam" id="PF00933">
    <property type="entry name" value="Glyco_hydro_3"/>
    <property type="match status" value="1"/>
</dbReference>
<dbReference type="EC" id="3.2.1.-" evidence="7"/>
<keyword evidence="7" id="KW-0326">Glycosidase</keyword>
<dbReference type="EMBL" id="JBHUDC010000007">
    <property type="protein sequence ID" value="MFD1514229.1"/>
    <property type="molecule type" value="Genomic_DNA"/>
</dbReference>
<dbReference type="AlphaFoldDB" id="A0ABD6AZF7"/>
<evidence type="ECO:0000256" key="2">
    <source>
        <dbReference type="ARBA" id="ARBA00022801"/>
    </source>
</evidence>
<dbReference type="Pfam" id="PF01915">
    <property type="entry name" value="Glyco_hydro_3_C"/>
    <property type="match status" value="1"/>
</dbReference>
<dbReference type="RefSeq" id="WP_250874201.1">
    <property type="nucleotide sequence ID" value="NZ_JALXFV010000007.1"/>
</dbReference>
<evidence type="ECO:0000259" key="6">
    <source>
        <dbReference type="Pfam" id="PF01915"/>
    </source>
</evidence>
<dbReference type="InterPro" id="IPR002772">
    <property type="entry name" value="Glyco_hydro_3_C"/>
</dbReference>
<dbReference type="InterPro" id="IPR001764">
    <property type="entry name" value="Glyco_hydro_3_N"/>
</dbReference>
<feature type="domain" description="Glycoside hydrolase family 3 N-terminal" evidence="5">
    <location>
        <begin position="42"/>
        <end position="230"/>
    </location>
</feature>
<dbReference type="SUPFAM" id="SSF51445">
    <property type="entry name" value="(Trans)glycosidases"/>
    <property type="match status" value="1"/>
</dbReference>
<dbReference type="PRINTS" id="PR00133">
    <property type="entry name" value="GLHYDRLASE3"/>
</dbReference>
<dbReference type="PANTHER" id="PTHR42715:SF10">
    <property type="entry name" value="BETA-GLUCOSIDASE"/>
    <property type="match status" value="1"/>
</dbReference>
<protein>
    <submittedName>
        <fullName evidence="7">Glycoside hydrolase family 3 protein</fullName>
        <ecNumber evidence="7">3.2.1.-</ecNumber>
    </submittedName>
</protein>
<accession>A0ABD6AZF7</accession>
<feature type="region of interest" description="Disordered" evidence="4">
    <location>
        <begin position="374"/>
        <end position="393"/>
    </location>
</feature>
<feature type="compositionally biased region" description="Polar residues" evidence="4">
    <location>
        <begin position="380"/>
        <end position="390"/>
    </location>
</feature>
<feature type="non-terminal residue" evidence="7">
    <location>
        <position position="491"/>
    </location>
</feature>
<gene>
    <name evidence="7" type="ORF">ACFSBT_13175</name>
</gene>
<dbReference type="InterPro" id="IPR036962">
    <property type="entry name" value="Glyco_hydro_3_N_sf"/>
</dbReference>
<comment type="caution">
    <text evidence="7">The sequence shown here is derived from an EMBL/GenBank/DDBJ whole genome shotgun (WGS) entry which is preliminary data.</text>
</comment>
<dbReference type="Proteomes" id="UP001597187">
    <property type="component" value="Unassembled WGS sequence"/>
</dbReference>
<dbReference type="SUPFAM" id="SSF52279">
    <property type="entry name" value="Beta-D-glucan exohydrolase, C-terminal domain"/>
    <property type="match status" value="1"/>
</dbReference>
<evidence type="ECO:0000313" key="7">
    <source>
        <dbReference type="EMBL" id="MFD1514229.1"/>
    </source>
</evidence>
<keyword evidence="2 7" id="KW-0378">Hydrolase</keyword>
<proteinExistence type="inferred from homology"/>
<dbReference type="InterPro" id="IPR050288">
    <property type="entry name" value="Cellulose_deg_GH3"/>
</dbReference>
<keyword evidence="8" id="KW-1185">Reference proteome</keyword>
<dbReference type="Gene3D" id="3.40.50.1700">
    <property type="entry name" value="Glycoside hydrolase family 3 C-terminal domain"/>
    <property type="match status" value="1"/>
</dbReference>
<dbReference type="PANTHER" id="PTHR42715">
    <property type="entry name" value="BETA-GLUCOSIDASE"/>
    <property type="match status" value="1"/>
</dbReference>
<dbReference type="PROSITE" id="PS00775">
    <property type="entry name" value="GLYCOSYL_HYDROL_F3"/>
    <property type="match status" value="1"/>
</dbReference>
<keyword evidence="3" id="KW-0119">Carbohydrate metabolism</keyword>
<evidence type="ECO:0000313" key="8">
    <source>
        <dbReference type="Proteomes" id="UP001597187"/>
    </source>
</evidence>
<dbReference type="Gene3D" id="3.20.20.300">
    <property type="entry name" value="Glycoside hydrolase, family 3, N-terminal domain"/>
    <property type="match status" value="1"/>
</dbReference>
<evidence type="ECO:0000256" key="3">
    <source>
        <dbReference type="ARBA" id="ARBA00023277"/>
    </source>
</evidence>
<sequence length="491" mass="51167">MAPDTAVTALLDSLTREEKLRLVHGAVDPDREATGYVPGVERLGIPPLRLVDGPLGIRTNTGTATAFPASVALAATFDPALAESFGAALGREATAHGQDVVLAPGVNVVRVPQCGRNFEYFSEDPHLAGELAASVVAGVQSAGVLATVKHYVANNQETDRCAVSADVDERTLRELYLRPFRRAVEADVGMVMTAYNRVNGTHMSDHRRLVTEVLKDEWGFEGVVVSDWHGTTSTVGAATAGLDLEMPGVPATELFEGAFSPDFDPTTYEPPDGLPDVTSGGLFGDPLGEAIDAGEVPASRLDDMVGRLLGQMARLSLLDGDKRDSAPFDRTAHRDLAERIAVEGTVLLSNDGVLPVSEDADVALLGPGVDTAKLGGGGSSEVTPTDSTSPRAGIEARATGTVAVEPGVAAIERVSLFDRLPFDLSAESGTEHDEVGEGDDSATAPSLARAVAVAEEADVAVVFVEDAVTEGRDRATLSLPGEQDELVAAVG</sequence>
<feature type="domain" description="Glycoside hydrolase family 3 C-terminal" evidence="6">
    <location>
        <begin position="345"/>
        <end position="490"/>
    </location>
</feature>
<evidence type="ECO:0000259" key="5">
    <source>
        <dbReference type="Pfam" id="PF00933"/>
    </source>
</evidence>
<reference evidence="7 8" key="1">
    <citation type="journal article" date="2019" name="Int. J. Syst. Evol. Microbiol.">
        <title>The Global Catalogue of Microorganisms (GCM) 10K type strain sequencing project: providing services to taxonomists for standard genome sequencing and annotation.</title>
        <authorList>
            <consortium name="The Broad Institute Genomics Platform"/>
            <consortium name="The Broad Institute Genome Sequencing Center for Infectious Disease"/>
            <person name="Wu L."/>
            <person name="Ma J."/>
        </authorList>
    </citation>
    <scope>NUCLEOTIDE SEQUENCE [LARGE SCALE GENOMIC DNA]</scope>
    <source>
        <strain evidence="7 8">CGMCC 1.12563</strain>
    </source>
</reference>
<comment type="similarity">
    <text evidence="1">Belongs to the glycosyl hydrolase 3 family.</text>
</comment>
<dbReference type="GO" id="GO:0016798">
    <property type="term" value="F:hydrolase activity, acting on glycosyl bonds"/>
    <property type="evidence" value="ECO:0007669"/>
    <property type="project" value="UniProtKB-KW"/>
</dbReference>
<dbReference type="InterPro" id="IPR019800">
    <property type="entry name" value="Glyco_hydro_3_AS"/>
</dbReference>
<name>A0ABD6AZF7_9EURY</name>
<dbReference type="InterPro" id="IPR036881">
    <property type="entry name" value="Glyco_hydro_3_C_sf"/>
</dbReference>
<organism evidence="7 8">
    <name type="scientific">Halomarina rubra</name>
    <dbReference type="NCBI Taxonomy" id="2071873"/>
    <lineage>
        <taxon>Archaea</taxon>
        <taxon>Methanobacteriati</taxon>
        <taxon>Methanobacteriota</taxon>
        <taxon>Stenosarchaea group</taxon>
        <taxon>Halobacteria</taxon>
        <taxon>Halobacteriales</taxon>
        <taxon>Natronomonadaceae</taxon>
        <taxon>Halomarina</taxon>
    </lineage>
</organism>